<feature type="transmembrane region" description="Helical" evidence="8">
    <location>
        <begin position="55"/>
        <end position="76"/>
    </location>
</feature>
<dbReference type="InterPro" id="IPR000522">
    <property type="entry name" value="ABC_transptr_permease_BtuC"/>
</dbReference>
<dbReference type="Pfam" id="PF01032">
    <property type="entry name" value="FecCD"/>
    <property type="match status" value="1"/>
</dbReference>
<dbReference type="AlphaFoldDB" id="A0A3B0VYG6"/>
<comment type="similarity">
    <text evidence="2">Belongs to the binding-protein-dependent transport system permease family. FecCD subfamily.</text>
</comment>
<name>A0A3B0VYG6_9ZZZZ</name>
<keyword evidence="3" id="KW-0813">Transport</keyword>
<dbReference type="PANTHER" id="PTHR30472:SF25">
    <property type="entry name" value="ABC TRANSPORTER PERMEASE PROTEIN MJ0876-RELATED"/>
    <property type="match status" value="1"/>
</dbReference>
<evidence type="ECO:0000256" key="1">
    <source>
        <dbReference type="ARBA" id="ARBA00004651"/>
    </source>
</evidence>
<feature type="transmembrane region" description="Helical" evidence="8">
    <location>
        <begin position="243"/>
        <end position="273"/>
    </location>
</feature>
<dbReference type="CDD" id="cd06550">
    <property type="entry name" value="TM_ABC_iron-siderophores_like"/>
    <property type="match status" value="1"/>
</dbReference>
<feature type="transmembrane region" description="Helical" evidence="8">
    <location>
        <begin position="148"/>
        <end position="170"/>
    </location>
</feature>
<feature type="transmembrane region" description="Helical" evidence="8">
    <location>
        <begin position="310"/>
        <end position="328"/>
    </location>
</feature>
<dbReference type="GO" id="GO:0033214">
    <property type="term" value="P:siderophore-iron import into cell"/>
    <property type="evidence" value="ECO:0007669"/>
    <property type="project" value="TreeGrafter"/>
</dbReference>
<evidence type="ECO:0000256" key="6">
    <source>
        <dbReference type="ARBA" id="ARBA00022989"/>
    </source>
</evidence>
<dbReference type="SUPFAM" id="SSF81345">
    <property type="entry name" value="ABC transporter involved in vitamin B12 uptake, BtuC"/>
    <property type="match status" value="1"/>
</dbReference>
<dbReference type="GO" id="GO:0022857">
    <property type="term" value="F:transmembrane transporter activity"/>
    <property type="evidence" value="ECO:0007669"/>
    <property type="project" value="InterPro"/>
</dbReference>
<keyword evidence="6 8" id="KW-1133">Transmembrane helix</keyword>
<dbReference type="PANTHER" id="PTHR30472">
    <property type="entry name" value="FERRIC ENTEROBACTIN TRANSPORT SYSTEM PERMEASE PROTEIN"/>
    <property type="match status" value="1"/>
</dbReference>
<feature type="transmembrane region" description="Helical" evidence="8">
    <location>
        <begin position="117"/>
        <end position="136"/>
    </location>
</feature>
<dbReference type="EMBL" id="UOFB01000279">
    <property type="protein sequence ID" value="VAW48625.1"/>
    <property type="molecule type" value="Genomic_DNA"/>
</dbReference>
<feature type="transmembrane region" description="Helical" evidence="8">
    <location>
        <begin position="279"/>
        <end position="298"/>
    </location>
</feature>
<dbReference type="GO" id="GO:0005886">
    <property type="term" value="C:plasma membrane"/>
    <property type="evidence" value="ECO:0007669"/>
    <property type="project" value="UniProtKB-SubCell"/>
</dbReference>
<reference evidence="9" key="1">
    <citation type="submission" date="2018-06" db="EMBL/GenBank/DDBJ databases">
        <authorList>
            <person name="Zhirakovskaya E."/>
        </authorList>
    </citation>
    <scope>NUCLEOTIDE SEQUENCE</scope>
</reference>
<accession>A0A3B0VYG6</accession>
<evidence type="ECO:0000256" key="7">
    <source>
        <dbReference type="ARBA" id="ARBA00023136"/>
    </source>
</evidence>
<dbReference type="Gene3D" id="1.10.3470.10">
    <property type="entry name" value="ABC transporter involved in vitamin B12 uptake, BtuC"/>
    <property type="match status" value="1"/>
</dbReference>
<evidence type="ECO:0000256" key="2">
    <source>
        <dbReference type="ARBA" id="ARBA00007935"/>
    </source>
</evidence>
<evidence type="ECO:0000256" key="5">
    <source>
        <dbReference type="ARBA" id="ARBA00022692"/>
    </source>
</evidence>
<evidence type="ECO:0000256" key="8">
    <source>
        <dbReference type="SAM" id="Phobius"/>
    </source>
</evidence>
<keyword evidence="5 8" id="KW-0812">Transmembrane</keyword>
<evidence type="ECO:0000256" key="3">
    <source>
        <dbReference type="ARBA" id="ARBA00022448"/>
    </source>
</evidence>
<feature type="transmembrane region" description="Helical" evidence="8">
    <location>
        <begin position="12"/>
        <end position="35"/>
    </location>
</feature>
<organism evidence="9">
    <name type="scientific">hydrothermal vent metagenome</name>
    <dbReference type="NCBI Taxonomy" id="652676"/>
    <lineage>
        <taxon>unclassified sequences</taxon>
        <taxon>metagenomes</taxon>
        <taxon>ecological metagenomes</taxon>
    </lineage>
</organism>
<dbReference type="FunFam" id="1.10.3470.10:FF:000001">
    <property type="entry name" value="Vitamin B12 ABC transporter permease BtuC"/>
    <property type="match status" value="1"/>
</dbReference>
<proteinExistence type="inferred from homology"/>
<keyword evidence="7 8" id="KW-0472">Membrane</keyword>
<feature type="transmembrane region" description="Helical" evidence="8">
    <location>
        <begin position="88"/>
        <end position="111"/>
    </location>
</feature>
<protein>
    <submittedName>
        <fullName evidence="9">Hemin ABC transporter, permease protein</fullName>
    </submittedName>
</protein>
<evidence type="ECO:0000256" key="4">
    <source>
        <dbReference type="ARBA" id="ARBA00022475"/>
    </source>
</evidence>
<sequence>MSSYVWRAFKPLFLLCFLLCLVMSLSLMIGGFSFYPSELITGLSTQQWFILWEIRLPRILLAAVVGAGLAISGVALQALFRNPLAEPGLIGVSSSAALGAVFVIVLGGALWQEVTVWQISLAAFVMASLSTALLYAIATRYGHTDVALMLLAGVAFNAIFGALTQLLITFSDDSQLRSALFWMMGSLANLSWFSVALVSVLVALCSLGLWRLVQPMNAFLLGENVSLQMGYDTKWFKWQVMGLSALMVGVSVSMVGVIGFVGLVVPHIIRLWVGADHRLVLPLSALGGAILLVLADLLARQLLYPAELPIGLLMALLGGPFFLMMLLSKRNARLKNLSSVQGKGF</sequence>
<gene>
    <name evidence="9" type="ORF">MNBD_GAMMA04-847</name>
</gene>
<dbReference type="InterPro" id="IPR037294">
    <property type="entry name" value="ABC_BtuC-like"/>
</dbReference>
<evidence type="ECO:0000313" key="9">
    <source>
        <dbReference type="EMBL" id="VAW48625.1"/>
    </source>
</evidence>
<comment type="subcellular location">
    <subcellularLocation>
        <location evidence="1">Cell membrane</location>
        <topology evidence="1">Multi-pass membrane protein</topology>
    </subcellularLocation>
</comment>
<keyword evidence="4" id="KW-1003">Cell membrane</keyword>
<feature type="transmembrane region" description="Helical" evidence="8">
    <location>
        <begin position="190"/>
        <end position="210"/>
    </location>
</feature>